<evidence type="ECO:0000256" key="4">
    <source>
        <dbReference type="ARBA" id="ARBA00035204"/>
    </source>
</evidence>
<reference evidence="6 8" key="1">
    <citation type="submission" date="2018-11" db="EMBL/GenBank/DDBJ databases">
        <title>Multidrug-resistant genes are associated with an 42-kb island TGI1 carrying a complex class 1 integron in a Trueperella pyogenes.</title>
        <authorList>
            <person name="Dong W."/>
        </authorList>
    </citation>
    <scope>NUCLEOTIDE SEQUENCE [LARGE SCALE GENOMIC DNA]</scope>
    <source>
        <strain evidence="6 8">TP4</strain>
    </source>
</reference>
<dbReference type="PANTHER" id="PTHR10916">
    <property type="entry name" value="60S RIBOSOMAL PROTEIN L35/50S RIBOSOMAL PROTEIN L29"/>
    <property type="match status" value="1"/>
</dbReference>
<accession>A0A0M5KI97</accession>
<dbReference type="AlphaFoldDB" id="A0A0M5KI97"/>
<gene>
    <name evidence="5 7" type="primary">rpmC</name>
    <name evidence="6" type="ORF">EBQ10_04255</name>
    <name evidence="7" type="ORF">V3M73_01665</name>
</gene>
<dbReference type="InterPro" id="IPR036049">
    <property type="entry name" value="Ribosomal_uL29_sf"/>
</dbReference>
<dbReference type="Proteomes" id="UP001555100">
    <property type="component" value="Unassembled WGS sequence"/>
</dbReference>
<dbReference type="EMBL" id="CP033905">
    <property type="protein sequence ID" value="AZR06585.1"/>
    <property type="molecule type" value="Genomic_DNA"/>
</dbReference>
<protein>
    <recommendedName>
        <fullName evidence="4 5">Large ribosomal subunit protein uL29</fullName>
    </recommendedName>
</protein>
<dbReference type="GeneID" id="97531602"/>
<evidence type="ECO:0000313" key="7">
    <source>
        <dbReference type="EMBL" id="MEW6953733.1"/>
    </source>
</evidence>
<dbReference type="CDD" id="cd00427">
    <property type="entry name" value="Ribosomal_L29_HIP"/>
    <property type="match status" value="1"/>
</dbReference>
<dbReference type="EMBL" id="JBAGNM010000001">
    <property type="protein sequence ID" value="MEW6953733.1"/>
    <property type="molecule type" value="Genomic_DNA"/>
</dbReference>
<dbReference type="Gene3D" id="1.10.287.310">
    <property type="match status" value="1"/>
</dbReference>
<keyword evidence="9" id="KW-1185">Reference proteome</keyword>
<dbReference type="STRING" id="1661.CQ11_04730"/>
<dbReference type="HAMAP" id="MF_00374">
    <property type="entry name" value="Ribosomal_uL29"/>
    <property type="match status" value="1"/>
</dbReference>
<dbReference type="FunFam" id="1.10.287.310:FF:000001">
    <property type="entry name" value="50S ribosomal protein L29"/>
    <property type="match status" value="1"/>
</dbReference>
<evidence type="ECO:0000313" key="8">
    <source>
        <dbReference type="Proteomes" id="UP000275951"/>
    </source>
</evidence>
<reference evidence="7 9" key="2">
    <citation type="submission" date="2024-01" db="EMBL/GenBank/DDBJ databases">
        <title>Genomic analysis and antimicrobial resistance profiles of Trueperella pyogenes isolated from domestic and wild animals.</title>
        <authorList>
            <person name="Magossi G."/>
            <person name="Gzyl K.E."/>
            <person name="Holman D.B."/>
            <person name="Amat S."/>
        </authorList>
    </citation>
    <scope>NUCLEOTIDE SEQUENCE [LARGE SCALE GENOMIC DNA]</scope>
    <source>
        <strain evidence="7 9">1494</strain>
    </source>
</reference>
<proteinExistence type="inferred from homology"/>
<evidence type="ECO:0000313" key="6">
    <source>
        <dbReference type="EMBL" id="AZR06585.1"/>
    </source>
</evidence>
<dbReference type="InterPro" id="IPR050063">
    <property type="entry name" value="Ribosomal_protein_uL29"/>
</dbReference>
<dbReference type="GO" id="GO:0006412">
    <property type="term" value="P:translation"/>
    <property type="evidence" value="ECO:0007669"/>
    <property type="project" value="UniProtKB-UniRule"/>
</dbReference>
<keyword evidence="2 5" id="KW-0689">Ribosomal protein</keyword>
<evidence type="ECO:0000256" key="5">
    <source>
        <dbReference type="HAMAP-Rule" id="MF_00374"/>
    </source>
</evidence>
<evidence type="ECO:0000256" key="2">
    <source>
        <dbReference type="ARBA" id="ARBA00022980"/>
    </source>
</evidence>
<dbReference type="Proteomes" id="UP000275951">
    <property type="component" value="Chromosome"/>
</dbReference>
<comment type="similarity">
    <text evidence="1 5">Belongs to the universal ribosomal protein uL29 family.</text>
</comment>
<evidence type="ECO:0000256" key="1">
    <source>
        <dbReference type="ARBA" id="ARBA00009254"/>
    </source>
</evidence>
<dbReference type="NCBIfam" id="TIGR00012">
    <property type="entry name" value="L29"/>
    <property type="match status" value="1"/>
</dbReference>
<dbReference type="InterPro" id="IPR001854">
    <property type="entry name" value="Ribosomal_uL29"/>
</dbReference>
<dbReference type="Pfam" id="PF00831">
    <property type="entry name" value="Ribosomal_L29"/>
    <property type="match status" value="1"/>
</dbReference>
<evidence type="ECO:0000313" key="9">
    <source>
        <dbReference type="Proteomes" id="UP001555100"/>
    </source>
</evidence>
<dbReference type="GO" id="GO:0003735">
    <property type="term" value="F:structural constituent of ribosome"/>
    <property type="evidence" value="ECO:0007669"/>
    <property type="project" value="InterPro"/>
</dbReference>
<sequence length="77" mass="8782">MAKGITTEELDQLSDVELAERLAEAKAELFNLRFSAVTHRLEDSGRLKEVRRNIARIYTVARERELGIRTAPTAKKK</sequence>
<dbReference type="OrthoDB" id="9815192at2"/>
<evidence type="ECO:0000256" key="3">
    <source>
        <dbReference type="ARBA" id="ARBA00023274"/>
    </source>
</evidence>
<dbReference type="SUPFAM" id="SSF46561">
    <property type="entry name" value="Ribosomal protein L29 (L29p)"/>
    <property type="match status" value="1"/>
</dbReference>
<dbReference type="RefSeq" id="WP_038101580.1">
    <property type="nucleotide sequence ID" value="NZ_CP007519.1"/>
</dbReference>
<organism evidence="6 8">
    <name type="scientific">Trueperella pyogenes</name>
    <dbReference type="NCBI Taxonomy" id="1661"/>
    <lineage>
        <taxon>Bacteria</taxon>
        <taxon>Bacillati</taxon>
        <taxon>Actinomycetota</taxon>
        <taxon>Actinomycetes</taxon>
        <taxon>Actinomycetales</taxon>
        <taxon>Actinomycetaceae</taxon>
        <taxon>Trueperella</taxon>
    </lineage>
</organism>
<dbReference type="GO" id="GO:0022625">
    <property type="term" value="C:cytosolic large ribosomal subunit"/>
    <property type="evidence" value="ECO:0007669"/>
    <property type="project" value="TreeGrafter"/>
</dbReference>
<name>A0A0M5KI97_9ACTO</name>
<keyword evidence="3 5" id="KW-0687">Ribonucleoprotein</keyword>
<dbReference type="PANTHER" id="PTHR10916:SF0">
    <property type="entry name" value="LARGE RIBOSOMAL SUBUNIT PROTEIN UL29C"/>
    <property type="match status" value="1"/>
</dbReference>